<sequence>MATNSTRLPTHDEYPVRADLRNMMDENPLPAIPPGTKDLPGEEPTRQALAVLESFNNALLANDAEGLKECFYADQAYWKDQLALTYHLRTFTGSDTIVASLLETKALRQITAGIKLETAQFIPATPALVRDLPKRFEWR</sequence>
<reference evidence="1 2" key="1">
    <citation type="journal article" date="2023" name="Plant Dis.">
        <title>First Report of Diplodia intermedia Causing Canker and Dieback Diseases on Apple Trees in Canada.</title>
        <authorList>
            <person name="Ellouze W."/>
            <person name="Ilyukhin E."/>
            <person name="Sulman M."/>
            <person name="Ali S."/>
        </authorList>
    </citation>
    <scope>NUCLEOTIDE SEQUENCE [LARGE SCALE GENOMIC DNA]</scope>
    <source>
        <strain evidence="1 2">M45-28</strain>
    </source>
</reference>
<accession>A0ABR3TTQ4</accession>
<organism evidence="1 2">
    <name type="scientific">Diplodia intermedia</name>
    <dbReference type="NCBI Taxonomy" id="856260"/>
    <lineage>
        <taxon>Eukaryota</taxon>
        <taxon>Fungi</taxon>
        <taxon>Dikarya</taxon>
        <taxon>Ascomycota</taxon>
        <taxon>Pezizomycotina</taxon>
        <taxon>Dothideomycetes</taxon>
        <taxon>Dothideomycetes incertae sedis</taxon>
        <taxon>Botryosphaeriales</taxon>
        <taxon>Botryosphaeriaceae</taxon>
        <taxon>Diplodia</taxon>
    </lineage>
</organism>
<proteinExistence type="predicted"/>
<evidence type="ECO:0000313" key="1">
    <source>
        <dbReference type="EMBL" id="KAL1644180.1"/>
    </source>
</evidence>
<comment type="caution">
    <text evidence="1">The sequence shown here is derived from an EMBL/GenBank/DDBJ whole genome shotgun (WGS) entry which is preliminary data.</text>
</comment>
<protein>
    <recommendedName>
        <fullName evidence="3">Nuclear transport factor 2 family protein</fullName>
    </recommendedName>
</protein>
<dbReference type="EMBL" id="JAKEKT020000024">
    <property type="protein sequence ID" value="KAL1644180.1"/>
    <property type="molecule type" value="Genomic_DNA"/>
</dbReference>
<keyword evidence="2" id="KW-1185">Reference proteome</keyword>
<gene>
    <name evidence="1" type="ORF">SLS58_004460</name>
</gene>
<dbReference type="Proteomes" id="UP001521184">
    <property type="component" value="Unassembled WGS sequence"/>
</dbReference>
<evidence type="ECO:0008006" key="3">
    <source>
        <dbReference type="Google" id="ProtNLM"/>
    </source>
</evidence>
<evidence type="ECO:0000313" key="2">
    <source>
        <dbReference type="Proteomes" id="UP001521184"/>
    </source>
</evidence>
<name>A0ABR3TTQ4_9PEZI</name>